<reference evidence="3 4" key="1">
    <citation type="submission" date="2015-10" db="EMBL/GenBank/DDBJ databases">
        <title>Conservation of the essential genome among Caulobacter and Brevundimonas species.</title>
        <authorList>
            <person name="Scott D."/>
            <person name="Ely B."/>
        </authorList>
    </citation>
    <scope>NUCLEOTIDE SEQUENCE [LARGE SCALE GENOMIC DNA]</scope>
    <source>
        <strain evidence="3 4">CB4</strain>
    </source>
</reference>
<accession>A0A0P0P408</accession>
<dbReference type="Proteomes" id="UP000056905">
    <property type="component" value="Chromosome"/>
</dbReference>
<name>A0A0P0P408_9CAUL</name>
<gene>
    <name evidence="3" type="ORF">AQ619_13315</name>
</gene>
<dbReference type="EMBL" id="CP013002">
    <property type="protein sequence ID" value="ALL15345.1"/>
    <property type="molecule type" value="Genomic_DNA"/>
</dbReference>
<keyword evidence="4" id="KW-1185">Reference proteome</keyword>
<dbReference type="InterPro" id="IPR002634">
    <property type="entry name" value="BolA"/>
</dbReference>
<evidence type="ECO:0000256" key="2">
    <source>
        <dbReference type="SAM" id="MobiDB-lite"/>
    </source>
</evidence>
<dbReference type="GO" id="GO:0016226">
    <property type="term" value="P:iron-sulfur cluster assembly"/>
    <property type="evidence" value="ECO:0007669"/>
    <property type="project" value="TreeGrafter"/>
</dbReference>
<dbReference type="PANTHER" id="PTHR46230:SF7">
    <property type="entry name" value="BOLA-LIKE PROTEIN 1"/>
    <property type="match status" value="1"/>
</dbReference>
<feature type="region of interest" description="Disordered" evidence="2">
    <location>
        <begin position="19"/>
        <end position="40"/>
    </location>
</feature>
<feature type="compositionally biased region" description="Basic and acidic residues" evidence="2">
    <location>
        <begin position="21"/>
        <end position="31"/>
    </location>
</feature>
<proteinExistence type="inferred from homology"/>
<evidence type="ECO:0000313" key="4">
    <source>
        <dbReference type="Proteomes" id="UP000056905"/>
    </source>
</evidence>
<comment type="similarity">
    <text evidence="1">Belongs to the BolA/IbaG family.</text>
</comment>
<dbReference type="SUPFAM" id="SSF82657">
    <property type="entry name" value="BolA-like"/>
    <property type="match status" value="1"/>
</dbReference>
<dbReference type="PANTHER" id="PTHR46230">
    <property type="match status" value="1"/>
</dbReference>
<dbReference type="Gene3D" id="3.30.300.90">
    <property type="entry name" value="BolA-like"/>
    <property type="match status" value="1"/>
</dbReference>
<dbReference type="KEGG" id="chq:AQ619_13315"/>
<protein>
    <submittedName>
        <fullName evidence="3">Transcriptional regulator</fullName>
    </submittedName>
</protein>
<dbReference type="Pfam" id="PF01722">
    <property type="entry name" value="BolA"/>
    <property type="match status" value="1"/>
</dbReference>
<dbReference type="PIRSF" id="PIRSF003113">
    <property type="entry name" value="BolA"/>
    <property type="match status" value="1"/>
</dbReference>
<evidence type="ECO:0000313" key="3">
    <source>
        <dbReference type="EMBL" id="ALL15345.1"/>
    </source>
</evidence>
<evidence type="ECO:0000256" key="1">
    <source>
        <dbReference type="RuleBase" id="RU003860"/>
    </source>
</evidence>
<sequence length="90" mass="9633">MSSVSDTIRGKLEAAFSPSKLDLKDESDRHQGHAGHTGRGESHFNLVIEAKAFAGKGRVARQRMIYHVLAEELAGPVHALSIVATAPDEG</sequence>
<dbReference type="AlphaFoldDB" id="A0A0P0P408"/>
<dbReference type="OrthoDB" id="9811118at2"/>
<dbReference type="STRING" id="69395.AQ619_13315"/>
<dbReference type="InterPro" id="IPR036065">
    <property type="entry name" value="BolA-like_sf"/>
</dbReference>
<dbReference type="RefSeq" id="WP_062148484.1">
    <property type="nucleotide sequence ID" value="NZ_CP013002.1"/>
</dbReference>
<organism evidence="3 4">
    <name type="scientific">Caulobacter henricii</name>
    <dbReference type="NCBI Taxonomy" id="69395"/>
    <lineage>
        <taxon>Bacteria</taxon>
        <taxon>Pseudomonadati</taxon>
        <taxon>Pseudomonadota</taxon>
        <taxon>Alphaproteobacteria</taxon>
        <taxon>Caulobacterales</taxon>
        <taxon>Caulobacteraceae</taxon>
        <taxon>Caulobacter</taxon>
    </lineage>
</organism>